<keyword evidence="5" id="KW-1185">Reference proteome</keyword>
<dbReference type="InterPro" id="IPR003709">
    <property type="entry name" value="VanY-like_core_dom"/>
</dbReference>
<accession>A0A7Y0QIK1</accession>
<feature type="compositionally biased region" description="Low complexity" evidence="2">
    <location>
        <begin position="130"/>
        <end position="184"/>
    </location>
</feature>
<dbReference type="PANTHER" id="PTHR34385:SF1">
    <property type="entry name" value="PEPTIDOGLYCAN L-ALANYL-D-GLUTAMATE ENDOPEPTIDASE CWLK"/>
    <property type="match status" value="1"/>
</dbReference>
<keyword evidence="1" id="KW-0175">Coiled coil</keyword>
<evidence type="ECO:0000256" key="1">
    <source>
        <dbReference type="SAM" id="Coils"/>
    </source>
</evidence>
<name>A0A7Y0QIK1_CELFI</name>
<dbReference type="InterPro" id="IPR052179">
    <property type="entry name" value="DD-CPase-like"/>
</dbReference>
<dbReference type="PANTHER" id="PTHR34385">
    <property type="entry name" value="D-ALANYL-D-ALANINE CARBOXYPEPTIDASE"/>
    <property type="match status" value="1"/>
</dbReference>
<dbReference type="CDD" id="cd14814">
    <property type="entry name" value="Peptidase_M15"/>
    <property type="match status" value="1"/>
</dbReference>
<dbReference type="AlphaFoldDB" id="A0A7Y0QIK1"/>
<comment type="caution">
    <text evidence="4">The sequence shown here is derived from an EMBL/GenBank/DDBJ whole genome shotgun (WGS) entry which is preliminary data.</text>
</comment>
<dbReference type="GO" id="GO:0008233">
    <property type="term" value="F:peptidase activity"/>
    <property type="evidence" value="ECO:0007669"/>
    <property type="project" value="InterPro"/>
</dbReference>
<evidence type="ECO:0000256" key="2">
    <source>
        <dbReference type="SAM" id="MobiDB-lite"/>
    </source>
</evidence>
<evidence type="ECO:0000313" key="4">
    <source>
        <dbReference type="EMBL" id="NMR20372.1"/>
    </source>
</evidence>
<dbReference type="Pfam" id="PF02557">
    <property type="entry name" value="VanY"/>
    <property type="match status" value="1"/>
</dbReference>
<feature type="region of interest" description="Disordered" evidence="2">
    <location>
        <begin position="201"/>
        <end position="224"/>
    </location>
</feature>
<feature type="coiled-coil region" evidence="1">
    <location>
        <begin position="262"/>
        <end position="296"/>
    </location>
</feature>
<sequence length="427" mass="42840">MLGLVLSLGGYTVAESTTQQQTIAQQRISASVAERQQAEIAAERERAVATARDAVADATAVQTVATSTVSAAELAPLEDAVAELTSLLAQVPADSLPEDLLPVLDEVRTGGIERASRAVTRGPVPTTTEDGATGAPADPAATGSASTDPAAGSPAAASPGAADPAEPAVADADPVAPPAASAAAEPDTALGAAIAASDAAREAALGTPEDAVAGGEPRKDDAAPQDEVAAGIMAAAAVVANLTAQVQATSQANVAAAQAAAAAAAAAERAAVEAAAAAAEAERLAAEKSAQRASLEAYANGRIPADALCAVSFDQSQQLRCDAAEALTELNEAYKATFGRDMKLTDSYRSYSAQVACQRAKGGLCAVPGTSNHGRAVAVDFGDGVESFGSRKHEWMEDNAGAFGWDLPDWASRGGSKSEPWHWEFIG</sequence>
<feature type="domain" description="D-alanyl-D-alanine carboxypeptidase-like core" evidence="3">
    <location>
        <begin position="317"/>
        <end position="427"/>
    </location>
</feature>
<protein>
    <recommendedName>
        <fullName evidence="3">D-alanyl-D-alanine carboxypeptidase-like core domain-containing protein</fullName>
    </recommendedName>
</protein>
<evidence type="ECO:0000259" key="3">
    <source>
        <dbReference type="Pfam" id="PF02557"/>
    </source>
</evidence>
<dbReference type="InterPro" id="IPR009045">
    <property type="entry name" value="Zn_M74/Hedgehog-like"/>
</dbReference>
<dbReference type="GO" id="GO:0006508">
    <property type="term" value="P:proteolysis"/>
    <property type="evidence" value="ECO:0007669"/>
    <property type="project" value="InterPro"/>
</dbReference>
<dbReference type="Proteomes" id="UP000562124">
    <property type="component" value="Unassembled WGS sequence"/>
</dbReference>
<evidence type="ECO:0000313" key="5">
    <source>
        <dbReference type="Proteomes" id="UP000562124"/>
    </source>
</evidence>
<organism evidence="4 5">
    <name type="scientific">Cellulomonas fimi</name>
    <dbReference type="NCBI Taxonomy" id="1708"/>
    <lineage>
        <taxon>Bacteria</taxon>
        <taxon>Bacillati</taxon>
        <taxon>Actinomycetota</taxon>
        <taxon>Actinomycetes</taxon>
        <taxon>Micrococcales</taxon>
        <taxon>Cellulomonadaceae</taxon>
        <taxon>Cellulomonas</taxon>
    </lineage>
</organism>
<dbReference type="RefSeq" id="WP_169324743.1">
    <property type="nucleotide sequence ID" value="NZ_JABCJJ010000011.1"/>
</dbReference>
<proteinExistence type="predicted"/>
<dbReference type="EMBL" id="JABCJJ010000011">
    <property type="protein sequence ID" value="NMR20372.1"/>
    <property type="molecule type" value="Genomic_DNA"/>
</dbReference>
<dbReference type="SUPFAM" id="SSF55166">
    <property type="entry name" value="Hedgehog/DD-peptidase"/>
    <property type="match status" value="1"/>
</dbReference>
<reference evidence="4 5" key="1">
    <citation type="submission" date="2020-04" db="EMBL/GenBank/DDBJ databases">
        <title>Sequencing and Assembly of C. fimi.</title>
        <authorList>
            <person name="Ramsey A.R."/>
        </authorList>
    </citation>
    <scope>NUCLEOTIDE SEQUENCE [LARGE SCALE GENOMIC DNA]</scope>
    <source>
        <strain evidence="4 5">SB</strain>
    </source>
</reference>
<dbReference type="Gene3D" id="3.30.1380.10">
    <property type="match status" value="1"/>
</dbReference>
<gene>
    <name evidence="4" type="ORF">HIR71_09110</name>
</gene>
<feature type="region of interest" description="Disordered" evidence="2">
    <location>
        <begin position="114"/>
        <end position="184"/>
    </location>
</feature>